<comment type="function">
    <text evidence="5 6">Binds directly to 23S ribosomal RNA and is necessary for the in vitro assembly process of the 50S ribosomal subunit. It is not involved in the protein synthesizing functions of that subunit.</text>
</comment>
<dbReference type="Gene3D" id="6.10.160.10">
    <property type="match status" value="1"/>
</dbReference>
<organism evidence="7 8">
    <name type="scientific">candidate division WS6 bacterium OLB20</name>
    <dbReference type="NCBI Taxonomy" id="1617426"/>
    <lineage>
        <taxon>Bacteria</taxon>
        <taxon>Candidatus Dojkabacteria</taxon>
    </lineage>
</organism>
<evidence type="ECO:0000256" key="6">
    <source>
        <dbReference type="RuleBase" id="RU000560"/>
    </source>
</evidence>
<dbReference type="GO" id="GO:1990904">
    <property type="term" value="C:ribonucleoprotein complex"/>
    <property type="evidence" value="ECO:0007669"/>
    <property type="project" value="UniProtKB-KW"/>
</dbReference>
<keyword evidence="5 6" id="KW-0699">rRNA-binding</keyword>
<dbReference type="GO" id="GO:0006412">
    <property type="term" value="P:translation"/>
    <property type="evidence" value="ECO:0007669"/>
    <property type="project" value="InterPro"/>
</dbReference>
<keyword evidence="3 5" id="KW-0687">Ribonucleoprotein</keyword>
<dbReference type="HAMAP" id="MF_00382">
    <property type="entry name" value="Ribosomal_bL20"/>
    <property type="match status" value="1"/>
</dbReference>
<dbReference type="PANTHER" id="PTHR10986">
    <property type="entry name" value="39S RIBOSOMAL PROTEIN L20"/>
    <property type="match status" value="1"/>
</dbReference>
<dbReference type="NCBIfam" id="TIGR01032">
    <property type="entry name" value="rplT_bact"/>
    <property type="match status" value="1"/>
</dbReference>
<dbReference type="InterPro" id="IPR005813">
    <property type="entry name" value="Ribosomal_bL20"/>
</dbReference>
<comment type="caution">
    <text evidence="7">The sequence shown here is derived from an EMBL/GenBank/DDBJ whole genome shotgun (WGS) entry which is preliminary data.</text>
</comment>
<comment type="similarity">
    <text evidence="1 5 6">Belongs to the bacterial ribosomal protein bL20 family.</text>
</comment>
<dbReference type="Gene3D" id="1.10.1900.20">
    <property type="entry name" value="Ribosomal protein L20"/>
    <property type="match status" value="1"/>
</dbReference>
<name>A0A136LY06_9BACT</name>
<keyword evidence="2 5" id="KW-0689">Ribosomal protein</keyword>
<gene>
    <name evidence="5 7" type="primary">rplT</name>
    <name evidence="7" type="ORF">TR69_WS6001000530</name>
</gene>
<keyword evidence="5 6" id="KW-0694">RNA-binding</keyword>
<dbReference type="InterPro" id="IPR035566">
    <property type="entry name" value="Ribosomal_protein_bL20_C"/>
</dbReference>
<evidence type="ECO:0000313" key="8">
    <source>
        <dbReference type="Proteomes" id="UP000070457"/>
    </source>
</evidence>
<accession>A0A136LY06</accession>
<dbReference type="FunFam" id="1.10.1900.20:FF:000001">
    <property type="entry name" value="50S ribosomal protein L20"/>
    <property type="match status" value="1"/>
</dbReference>
<evidence type="ECO:0000256" key="5">
    <source>
        <dbReference type="HAMAP-Rule" id="MF_00382"/>
    </source>
</evidence>
<dbReference type="AlphaFoldDB" id="A0A136LY06"/>
<sequence length="113" mass="13499">MRVKRGITKKRKHKKVLEQTKGFRLSYSKLYRRAREALLHAKQYSYGHRRKRQGQFRRLWIERINAGLTESEMKYSTFIHNLKTKNIELNRKILADLALNHTSVFAEVVKSAK</sequence>
<reference evidence="7 8" key="1">
    <citation type="submission" date="2015-02" db="EMBL/GenBank/DDBJ databases">
        <title>Improved understanding of the partial-nitritation anammox process through 23 genomes representing the majority of the microbial community.</title>
        <authorList>
            <person name="Speth D.R."/>
            <person name="In T Zandt M."/>
            <person name="Guerrero Cruz S."/>
            <person name="Jetten M.S."/>
            <person name="Dutilh B.E."/>
        </authorList>
    </citation>
    <scope>NUCLEOTIDE SEQUENCE [LARGE SCALE GENOMIC DNA]</scope>
    <source>
        <strain evidence="7">OLB20</strain>
    </source>
</reference>
<dbReference type="PRINTS" id="PR00062">
    <property type="entry name" value="RIBOSOMALL20"/>
</dbReference>
<dbReference type="Pfam" id="PF00453">
    <property type="entry name" value="Ribosomal_L20"/>
    <property type="match status" value="1"/>
</dbReference>
<evidence type="ECO:0000256" key="2">
    <source>
        <dbReference type="ARBA" id="ARBA00022980"/>
    </source>
</evidence>
<evidence type="ECO:0000256" key="1">
    <source>
        <dbReference type="ARBA" id="ARBA00007698"/>
    </source>
</evidence>
<evidence type="ECO:0000256" key="3">
    <source>
        <dbReference type="ARBA" id="ARBA00023274"/>
    </source>
</evidence>
<dbReference type="GO" id="GO:0003735">
    <property type="term" value="F:structural constituent of ribosome"/>
    <property type="evidence" value="ECO:0007669"/>
    <property type="project" value="InterPro"/>
</dbReference>
<proteinExistence type="inferred from homology"/>
<dbReference type="GO" id="GO:0019843">
    <property type="term" value="F:rRNA binding"/>
    <property type="evidence" value="ECO:0007669"/>
    <property type="project" value="UniProtKB-UniRule"/>
</dbReference>
<evidence type="ECO:0000256" key="4">
    <source>
        <dbReference type="ARBA" id="ARBA00035172"/>
    </source>
</evidence>
<dbReference type="SUPFAM" id="SSF74731">
    <property type="entry name" value="Ribosomal protein L20"/>
    <property type="match status" value="1"/>
</dbReference>
<dbReference type="GO" id="GO:0000027">
    <property type="term" value="P:ribosomal large subunit assembly"/>
    <property type="evidence" value="ECO:0007669"/>
    <property type="project" value="UniProtKB-UniRule"/>
</dbReference>
<dbReference type="STRING" id="1617426.TR69_WS6001000530"/>
<protein>
    <recommendedName>
        <fullName evidence="4 5">Large ribosomal subunit protein bL20</fullName>
    </recommendedName>
</protein>
<dbReference type="GO" id="GO:0005840">
    <property type="term" value="C:ribosome"/>
    <property type="evidence" value="ECO:0007669"/>
    <property type="project" value="UniProtKB-KW"/>
</dbReference>
<dbReference type="Proteomes" id="UP000070457">
    <property type="component" value="Unassembled WGS sequence"/>
</dbReference>
<dbReference type="CDD" id="cd07026">
    <property type="entry name" value="Ribosomal_L20"/>
    <property type="match status" value="1"/>
</dbReference>
<evidence type="ECO:0000313" key="7">
    <source>
        <dbReference type="EMBL" id="KXK26525.1"/>
    </source>
</evidence>
<dbReference type="EMBL" id="JYNZ01000003">
    <property type="protein sequence ID" value="KXK26525.1"/>
    <property type="molecule type" value="Genomic_DNA"/>
</dbReference>